<dbReference type="Proteomes" id="UP001156905">
    <property type="component" value="Unassembled WGS sequence"/>
</dbReference>
<dbReference type="InterPro" id="IPR038488">
    <property type="entry name" value="Integrase_DNA-bd_sf"/>
</dbReference>
<evidence type="ECO:0000256" key="2">
    <source>
        <dbReference type="ARBA" id="ARBA00022908"/>
    </source>
</evidence>
<dbReference type="InterPro" id="IPR002104">
    <property type="entry name" value="Integrase_catalytic"/>
</dbReference>
<organism evidence="7 8">
    <name type="scientific">Bradyrhizobium iriomotense</name>
    <dbReference type="NCBI Taxonomy" id="441950"/>
    <lineage>
        <taxon>Bacteria</taxon>
        <taxon>Pseudomonadati</taxon>
        <taxon>Pseudomonadota</taxon>
        <taxon>Alphaproteobacteria</taxon>
        <taxon>Hyphomicrobiales</taxon>
        <taxon>Nitrobacteraceae</taxon>
        <taxon>Bradyrhizobium</taxon>
    </lineage>
</organism>
<accession>A0ABQ6BAB9</accession>
<comment type="caution">
    <text evidence="7">The sequence shown here is derived from an EMBL/GenBank/DDBJ whole genome shotgun (WGS) entry which is preliminary data.</text>
</comment>
<dbReference type="Pfam" id="PF00589">
    <property type="entry name" value="Phage_integrase"/>
    <property type="match status" value="1"/>
</dbReference>
<sequence>MAPGWPMPVKKHRKELTPTMIARLKPDPSKLRLWVADSIVPGFGVRVTEKGSKTFVLRTRYPGETNASRREIGKVGEIELADAREKARNWLKLIGDGKDPARVEDENRRSQIAKDATTVDAVLDAFEKDHVEGLRSGDQVKAAFANHVRPRLGDKSIYDLKRSDITTMLNEIKADSGPVMADRVLAHVRKAFNWQMIQDDEFKSPIVRGMAKTKPKERARKRSLADDEIRDVWAGLDQIEQPACYPRYVKSLLIAMTRRNESARMHTDELEGDLWIIPASRYKNKQDHVIPVTPALKALIGEKPTGCNGNSWFVFSTTHGAKSFSGFSKAKKELDRIIAKIRKEKGRAPMKQWQLHDLRRTGRSLMSRAKVDADHAERCMGHVIGGVRETYDRYEYLDEKRKAFEALASLLDMILNPPADNVVPMHAEAVG</sequence>
<keyword evidence="3 5" id="KW-0238">DNA-binding</keyword>
<dbReference type="PANTHER" id="PTHR30629:SF2">
    <property type="entry name" value="PROPHAGE INTEGRASE INTS-RELATED"/>
    <property type="match status" value="1"/>
</dbReference>
<dbReference type="InterPro" id="IPR011010">
    <property type="entry name" value="DNA_brk_join_enz"/>
</dbReference>
<protein>
    <submittedName>
        <fullName evidence="7">Integrase</fullName>
    </submittedName>
</protein>
<dbReference type="Pfam" id="PF13356">
    <property type="entry name" value="Arm-DNA-bind_3"/>
    <property type="match status" value="1"/>
</dbReference>
<evidence type="ECO:0000256" key="3">
    <source>
        <dbReference type="ARBA" id="ARBA00023125"/>
    </source>
</evidence>
<evidence type="ECO:0000256" key="1">
    <source>
        <dbReference type="ARBA" id="ARBA00008857"/>
    </source>
</evidence>
<dbReference type="PROSITE" id="PS51900">
    <property type="entry name" value="CB"/>
    <property type="match status" value="1"/>
</dbReference>
<evidence type="ECO:0000256" key="5">
    <source>
        <dbReference type="PROSITE-ProRule" id="PRU01248"/>
    </source>
</evidence>
<keyword evidence="2" id="KW-0229">DNA integration</keyword>
<gene>
    <name evidence="7" type="primary">int_2</name>
    <name evidence="7" type="ORF">GCM10007857_80270</name>
</gene>
<comment type="similarity">
    <text evidence="1">Belongs to the 'phage' integrase family.</text>
</comment>
<feature type="domain" description="Core-binding (CB)" evidence="6">
    <location>
        <begin position="117"/>
        <end position="196"/>
    </location>
</feature>
<evidence type="ECO:0000313" key="8">
    <source>
        <dbReference type="Proteomes" id="UP001156905"/>
    </source>
</evidence>
<dbReference type="EMBL" id="BSOW01000045">
    <property type="protein sequence ID" value="GLR91310.1"/>
    <property type="molecule type" value="Genomic_DNA"/>
</dbReference>
<evidence type="ECO:0000259" key="6">
    <source>
        <dbReference type="PROSITE" id="PS51900"/>
    </source>
</evidence>
<proteinExistence type="inferred from homology"/>
<dbReference type="SUPFAM" id="SSF56349">
    <property type="entry name" value="DNA breaking-rejoining enzymes"/>
    <property type="match status" value="1"/>
</dbReference>
<dbReference type="InterPro" id="IPR013762">
    <property type="entry name" value="Integrase-like_cat_sf"/>
</dbReference>
<evidence type="ECO:0000313" key="7">
    <source>
        <dbReference type="EMBL" id="GLR91310.1"/>
    </source>
</evidence>
<dbReference type="InterPro" id="IPR050808">
    <property type="entry name" value="Phage_Integrase"/>
</dbReference>
<dbReference type="InterPro" id="IPR010998">
    <property type="entry name" value="Integrase_recombinase_N"/>
</dbReference>
<dbReference type="Gene3D" id="1.10.150.130">
    <property type="match status" value="1"/>
</dbReference>
<dbReference type="InterPro" id="IPR044068">
    <property type="entry name" value="CB"/>
</dbReference>
<dbReference type="PANTHER" id="PTHR30629">
    <property type="entry name" value="PROPHAGE INTEGRASE"/>
    <property type="match status" value="1"/>
</dbReference>
<keyword evidence="8" id="KW-1185">Reference proteome</keyword>
<dbReference type="Gene3D" id="1.10.443.10">
    <property type="entry name" value="Intergrase catalytic core"/>
    <property type="match status" value="1"/>
</dbReference>
<name>A0ABQ6BAB9_9BRAD</name>
<dbReference type="CDD" id="cd00801">
    <property type="entry name" value="INT_P4_C"/>
    <property type="match status" value="1"/>
</dbReference>
<evidence type="ECO:0000256" key="4">
    <source>
        <dbReference type="ARBA" id="ARBA00023172"/>
    </source>
</evidence>
<dbReference type="Gene3D" id="3.30.160.390">
    <property type="entry name" value="Integrase, DNA-binding domain"/>
    <property type="match status" value="1"/>
</dbReference>
<keyword evidence="4" id="KW-0233">DNA recombination</keyword>
<dbReference type="InterPro" id="IPR025166">
    <property type="entry name" value="Integrase_DNA_bind_dom"/>
</dbReference>
<reference evidence="8" key="1">
    <citation type="journal article" date="2019" name="Int. J. Syst. Evol. Microbiol.">
        <title>The Global Catalogue of Microorganisms (GCM) 10K type strain sequencing project: providing services to taxonomists for standard genome sequencing and annotation.</title>
        <authorList>
            <consortium name="The Broad Institute Genomics Platform"/>
            <consortium name="The Broad Institute Genome Sequencing Center for Infectious Disease"/>
            <person name="Wu L."/>
            <person name="Ma J."/>
        </authorList>
    </citation>
    <scope>NUCLEOTIDE SEQUENCE [LARGE SCALE GENOMIC DNA]</scope>
    <source>
        <strain evidence="8">NBRC 102520</strain>
    </source>
</reference>